<dbReference type="PANTHER" id="PTHR47966:SF51">
    <property type="entry name" value="BETA-SITE APP-CLEAVING ENZYME, ISOFORM A-RELATED"/>
    <property type="match status" value="1"/>
</dbReference>
<organism evidence="6 7">
    <name type="scientific">Diplodia corticola</name>
    <dbReference type="NCBI Taxonomy" id="236234"/>
    <lineage>
        <taxon>Eukaryota</taxon>
        <taxon>Fungi</taxon>
        <taxon>Dikarya</taxon>
        <taxon>Ascomycota</taxon>
        <taxon>Pezizomycotina</taxon>
        <taxon>Dothideomycetes</taxon>
        <taxon>Dothideomycetes incertae sedis</taxon>
        <taxon>Botryosphaeriales</taxon>
        <taxon>Botryosphaeriaceae</taxon>
        <taxon>Diplodia</taxon>
    </lineage>
</organism>
<dbReference type="PANTHER" id="PTHR47966">
    <property type="entry name" value="BETA-SITE APP-CLEAVING ENZYME, ISOFORM A-RELATED"/>
    <property type="match status" value="1"/>
</dbReference>
<evidence type="ECO:0000259" key="5">
    <source>
        <dbReference type="PROSITE" id="PS51767"/>
    </source>
</evidence>
<comment type="similarity">
    <text evidence="1">Belongs to the peptidase A1 family.</text>
</comment>
<accession>A0A1J9RYM8</accession>
<name>A0A1J9RYM8_9PEZI</name>
<keyword evidence="6" id="KW-0645">Protease</keyword>
<dbReference type="GO" id="GO:0006508">
    <property type="term" value="P:proteolysis"/>
    <property type="evidence" value="ECO:0007669"/>
    <property type="project" value="UniProtKB-KW"/>
</dbReference>
<dbReference type="GO" id="GO:0000324">
    <property type="term" value="C:fungal-type vacuole"/>
    <property type="evidence" value="ECO:0007669"/>
    <property type="project" value="TreeGrafter"/>
</dbReference>
<feature type="compositionally biased region" description="Basic and acidic residues" evidence="2">
    <location>
        <begin position="780"/>
        <end position="789"/>
    </location>
</feature>
<feature type="region of interest" description="Disordered" evidence="2">
    <location>
        <begin position="520"/>
        <end position="592"/>
    </location>
</feature>
<feature type="region of interest" description="Disordered" evidence="2">
    <location>
        <begin position="410"/>
        <end position="440"/>
    </location>
</feature>
<protein>
    <submittedName>
        <fullName evidence="6">Acid protease</fullName>
    </submittedName>
</protein>
<feature type="transmembrane region" description="Helical" evidence="3">
    <location>
        <begin position="444"/>
        <end position="472"/>
    </location>
</feature>
<sequence>MKKSIFRLLGLAASAGGQALEPSGALQPRDTVTTLAAPLSLSPSQFWDGNDGEWTSYNLRLGAPQPQNVRVFPSTKSNYIWAIDPRGCPDQWYPGQDPVKDCEDNRGGFFDGNNSVGWTELSVYKLHVDEDIGYEGANGVFGFDQVGLDYLGAGGNLNHQLIAATAYPGFWFGVLPLNPRPVNTSDMNSPQKSFLQSLKDANNISSLSWGYTAGAKYRSENFFGSLVLGGYDAARFDNYTQITVPFSADTERDLSIQVNSIKTSYTLGSLTAGAMTFVIDSTVPYIYLPESSYMQLEKTFGLEWNDTAELYLINKTQYNDLIRQESEITFNVGTTYTTDIVFPIAAFLPTATFPLLGADSPESSHYFPIKRANDTRTLTLGRTFLQEAYLIYDYERSTFTIAQCVWPTDTAASPPSAPTIIRSINDTGSNDPANPNPNPSNPTLSAAAIAGVAIAGVVAGLLLASLITCIWLRRRRRRRASSSRRGRHSSTATTSSTAKSPTSTNSRLLATFFRNPWGSLSSPSSSSSPWSPYATTSAGANANAANNDDNNEEDPSTQQVVPGRYELPHDPHAPTPAERAASEHKRQRSSELDAELSAVHEMCQHQQPVVVVGSNNNKEGEAPAPAEMAGDDVGPLPMTTSMEGNVLREGVEGEREWRERERERTERERERAGGVYEMDAAAAATATARTLPRFGGQQFVDRAVAVARKEGEERERLEAERGRGREAAMRRWRPTGRPGEELGGGVDVDGGVDAIESLGGVSPPLSSAAANSAAAAAASDRPDTERRVSDLSPISENSGFVVGSPTSSFRPDSGSRRVSRD</sequence>
<dbReference type="EMBL" id="MNUE01000030">
    <property type="protein sequence ID" value="OJD33455.1"/>
    <property type="molecule type" value="Genomic_DNA"/>
</dbReference>
<keyword evidence="3" id="KW-1133">Transmembrane helix</keyword>
<dbReference type="InterPro" id="IPR034164">
    <property type="entry name" value="Pepsin-like_dom"/>
</dbReference>
<evidence type="ECO:0000313" key="7">
    <source>
        <dbReference type="Proteomes" id="UP000183809"/>
    </source>
</evidence>
<keyword evidence="3" id="KW-0472">Membrane</keyword>
<feature type="domain" description="Peptidase A1" evidence="5">
    <location>
        <begin position="55"/>
        <end position="402"/>
    </location>
</feature>
<feature type="signal peptide" evidence="4">
    <location>
        <begin position="1"/>
        <end position="19"/>
    </location>
</feature>
<feature type="compositionally biased region" description="Basic and acidic residues" evidence="2">
    <location>
        <begin position="580"/>
        <end position="591"/>
    </location>
</feature>
<gene>
    <name evidence="6" type="ORF">BKCO1_3000012</name>
</gene>
<dbReference type="AlphaFoldDB" id="A0A1J9RYM8"/>
<dbReference type="Gene3D" id="2.40.70.10">
    <property type="entry name" value="Acid Proteases"/>
    <property type="match status" value="2"/>
</dbReference>
<keyword evidence="7" id="KW-1185">Reference proteome</keyword>
<dbReference type="CDD" id="cd05471">
    <property type="entry name" value="pepsin_like"/>
    <property type="match status" value="1"/>
</dbReference>
<dbReference type="InterPro" id="IPR001461">
    <property type="entry name" value="Aspartic_peptidase_A1"/>
</dbReference>
<feature type="compositionally biased region" description="Basic residues" evidence="2">
    <location>
        <begin position="478"/>
        <end position="488"/>
    </location>
</feature>
<feature type="compositionally biased region" description="Low complexity" evidence="2">
    <location>
        <begin position="520"/>
        <end position="532"/>
    </location>
</feature>
<feature type="compositionally biased region" description="Polar residues" evidence="2">
    <location>
        <begin position="792"/>
        <end position="810"/>
    </location>
</feature>
<feature type="region of interest" description="Disordered" evidence="2">
    <location>
        <begin position="478"/>
        <end position="506"/>
    </location>
</feature>
<dbReference type="Pfam" id="PF00026">
    <property type="entry name" value="Asp"/>
    <property type="match status" value="1"/>
</dbReference>
<dbReference type="InterPro" id="IPR021109">
    <property type="entry name" value="Peptidase_aspartic_dom_sf"/>
</dbReference>
<dbReference type="GeneID" id="31014147"/>
<dbReference type="RefSeq" id="XP_020129715.1">
    <property type="nucleotide sequence ID" value="XM_020273886.1"/>
</dbReference>
<feature type="compositionally biased region" description="Low complexity" evidence="2">
    <location>
        <begin position="766"/>
        <end position="779"/>
    </location>
</feature>
<dbReference type="InterPro" id="IPR033121">
    <property type="entry name" value="PEPTIDASE_A1"/>
</dbReference>
<dbReference type="Proteomes" id="UP000183809">
    <property type="component" value="Unassembled WGS sequence"/>
</dbReference>
<dbReference type="SUPFAM" id="SSF50630">
    <property type="entry name" value="Acid proteases"/>
    <property type="match status" value="1"/>
</dbReference>
<feature type="compositionally biased region" description="Basic and acidic residues" evidence="2">
    <location>
        <begin position="710"/>
        <end position="729"/>
    </location>
</feature>
<feature type="chain" id="PRO_5012769279" evidence="4">
    <location>
        <begin position="20"/>
        <end position="821"/>
    </location>
</feature>
<evidence type="ECO:0000256" key="4">
    <source>
        <dbReference type="SAM" id="SignalP"/>
    </source>
</evidence>
<proteinExistence type="inferred from homology"/>
<dbReference type="GO" id="GO:0004190">
    <property type="term" value="F:aspartic-type endopeptidase activity"/>
    <property type="evidence" value="ECO:0007669"/>
    <property type="project" value="InterPro"/>
</dbReference>
<feature type="compositionally biased region" description="Low complexity" evidence="2">
    <location>
        <begin position="410"/>
        <end position="433"/>
    </location>
</feature>
<evidence type="ECO:0000256" key="1">
    <source>
        <dbReference type="ARBA" id="ARBA00007447"/>
    </source>
</evidence>
<feature type="compositionally biased region" description="Low complexity" evidence="2">
    <location>
        <begin position="489"/>
        <end position="506"/>
    </location>
</feature>
<dbReference type="STRING" id="236234.A0A1J9RYM8"/>
<keyword evidence="6" id="KW-0378">Hydrolase</keyword>
<feature type="region of interest" description="Disordered" evidence="2">
    <location>
        <begin position="649"/>
        <end position="672"/>
    </location>
</feature>
<dbReference type="OrthoDB" id="4074350at2759"/>
<dbReference type="PROSITE" id="PS51767">
    <property type="entry name" value="PEPTIDASE_A1"/>
    <property type="match status" value="1"/>
</dbReference>
<evidence type="ECO:0000313" key="6">
    <source>
        <dbReference type="EMBL" id="OJD33455.1"/>
    </source>
</evidence>
<comment type="caution">
    <text evidence="6">The sequence shown here is derived from an EMBL/GenBank/DDBJ whole genome shotgun (WGS) entry which is preliminary data.</text>
</comment>
<evidence type="ECO:0000256" key="3">
    <source>
        <dbReference type="SAM" id="Phobius"/>
    </source>
</evidence>
<keyword evidence="3" id="KW-0812">Transmembrane</keyword>
<reference evidence="6 7" key="1">
    <citation type="submission" date="2016-10" db="EMBL/GenBank/DDBJ databases">
        <title>Proteomics and genomics reveal pathogen-plant mechanisms compatible with a hemibiotrophic lifestyle of Diplodia corticola.</title>
        <authorList>
            <person name="Fernandes I."/>
            <person name="De Jonge R."/>
            <person name="Van De Peer Y."/>
            <person name="Devreese B."/>
            <person name="Alves A."/>
            <person name="Esteves A.C."/>
        </authorList>
    </citation>
    <scope>NUCLEOTIDE SEQUENCE [LARGE SCALE GENOMIC DNA]</scope>
    <source>
        <strain evidence="6 7">CBS 112549</strain>
    </source>
</reference>
<keyword evidence="4" id="KW-0732">Signal</keyword>
<feature type="region of interest" description="Disordered" evidence="2">
    <location>
        <begin position="710"/>
        <end position="821"/>
    </location>
</feature>
<evidence type="ECO:0000256" key="2">
    <source>
        <dbReference type="SAM" id="MobiDB-lite"/>
    </source>
</evidence>